<feature type="region of interest" description="Disordered" evidence="1">
    <location>
        <begin position="86"/>
        <end position="113"/>
    </location>
</feature>
<keyword evidence="2" id="KW-0472">Membrane</keyword>
<dbReference type="PANTHER" id="PTHR35128:SF1">
    <property type="entry name" value="SECRETION-REGULATING GUANINE NUCLEOTIDE EXCHANGE FACTOR"/>
    <property type="match status" value="1"/>
</dbReference>
<evidence type="ECO:0000313" key="3">
    <source>
        <dbReference type="EMBL" id="CAD9236801.1"/>
    </source>
</evidence>
<organism evidence="3">
    <name type="scientific">Compsopogon caeruleus</name>
    <dbReference type="NCBI Taxonomy" id="31354"/>
    <lineage>
        <taxon>Eukaryota</taxon>
        <taxon>Rhodophyta</taxon>
        <taxon>Compsopogonophyceae</taxon>
        <taxon>Compsopogonales</taxon>
        <taxon>Compsopogonaceae</taxon>
        <taxon>Compsopogon</taxon>
    </lineage>
</organism>
<accession>A0A7S1TI25</accession>
<evidence type="ECO:0000256" key="1">
    <source>
        <dbReference type="SAM" id="MobiDB-lite"/>
    </source>
</evidence>
<feature type="compositionally biased region" description="Low complexity" evidence="1">
    <location>
        <begin position="98"/>
        <end position="111"/>
    </location>
</feature>
<keyword evidence="2" id="KW-0812">Transmembrane</keyword>
<dbReference type="InterPro" id="IPR029058">
    <property type="entry name" value="AB_hydrolase_fold"/>
</dbReference>
<dbReference type="EMBL" id="HBGH01016047">
    <property type="protein sequence ID" value="CAD9236801.1"/>
    <property type="molecule type" value="Transcribed_RNA"/>
</dbReference>
<evidence type="ECO:0000256" key="2">
    <source>
        <dbReference type="SAM" id="Phobius"/>
    </source>
</evidence>
<dbReference type="AlphaFoldDB" id="A0A7S1TI25"/>
<proteinExistence type="predicted"/>
<keyword evidence="2" id="KW-1133">Transmembrane helix</keyword>
<dbReference type="PANTHER" id="PTHR35128">
    <property type="entry name" value="SECRETION-REGULATING GUANINE NUCLEOTIDE EXCHANGE FACTOR"/>
    <property type="match status" value="1"/>
</dbReference>
<dbReference type="SUPFAM" id="SSF53474">
    <property type="entry name" value="alpha/beta-Hydrolases"/>
    <property type="match status" value="1"/>
</dbReference>
<gene>
    <name evidence="3" type="ORF">CCAE0312_LOCUS8898</name>
</gene>
<reference evidence="3" key="1">
    <citation type="submission" date="2021-01" db="EMBL/GenBank/DDBJ databases">
        <authorList>
            <person name="Corre E."/>
            <person name="Pelletier E."/>
            <person name="Niang G."/>
            <person name="Scheremetjew M."/>
            <person name="Finn R."/>
            <person name="Kale V."/>
            <person name="Holt S."/>
            <person name="Cochrane G."/>
            <person name="Meng A."/>
            <person name="Brown T."/>
            <person name="Cohen L."/>
        </authorList>
    </citation>
    <scope>NUCLEOTIDE SEQUENCE</scope>
    <source>
        <strain evidence="3">SAG 36.94</strain>
    </source>
</reference>
<protein>
    <submittedName>
        <fullName evidence="3">Uncharacterized protein</fullName>
    </submittedName>
</protein>
<feature type="transmembrane region" description="Helical" evidence="2">
    <location>
        <begin position="40"/>
        <end position="58"/>
    </location>
</feature>
<name>A0A7S1TI25_9RHOD</name>
<sequence>MFRIKRLRHGQFGLRTVWETRLEMARGRLVTMAERTGFRWLWMAAVMFVCLTGIWVSVHKQNWSWGGSAESSELYWLGRRGSMWGTPRRDGEGGGQLRGTLSEGSGGSTVETEGREVREGVKQGGSVRLRGRREEILGMEVVWQRPSVGLERERGVWLLAHGCSHSATDFWDRDDPLCLTCIGLPEEKRITRRLLEENYAVIAVSSSDREVKCWHPRDESDHRVVQIIREWMTREHLTGLPVYLLGVSSGGGLVVSIAEEIHAAGVVCEVSVPHAWDSSITLVVVTMEQDRMSVQRAAKLANGHSIFHVRARAIPLTTDFFSSRIENFSRTCSSAMAQAFEKHGYVNVDGFLMTDPRHNGSWRKLVTQACPGIVQTDSLKPDQSPVSEELNVAVRFAPKLA</sequence>
<dbReference type="Gene3D" id="3.40.50.1820">
    <property type="entry name" value="alpha/beta hydrolase"/>
    <property type="match status" value="1"/>
</dbReference>